<dbReference type="AlphaFoldDB" id="A0A485LY58"/>
<dbReference type="PANTHER" id="PTHR40446">
    <property type="entry name" value="N-ACETYLGLUCOSAMINE-1-PHOSPHODIESTER ALPHA-N-ACETYLGLUCOSAMINIDASE"/>
    <property type="match status" value="1"/>
</dbReference>
<evidence type="ECO:0000259" key="1">
    <source>
        <dbReference type="PROSITE" id="PS51272"/>
    </source>
</evidence>
<dbReference type="EMBL" id="CAADRN010000101">
    <property type="protein sequence ID" value="VFU12806.1"/>
    <property type="molecule type" value="Genomic_DNA"/>
</dbReference>
<reference evidence="2" key="1">
    <citation type="submission" date="2019-03" db="EMBL/GenBank/DDBJ databases">
        <authorList>
            <person name="Hao L."/>
        </authorList>
    </citation>
    <scope>NUCLEOTIDE SEQUENCE</scope>
</reference>
<organism evidence="2">
    <name type="scientific">anaerobic digester metagenome</name>
    <dbReference type="NCBI Taxonomy" id="1263854"/>
    <lineage>
        <taxon>unclassified sequences</taxon>
        <taxon>metagenomes</taxon>
        <taxon>ecological metagenomes</taxon>
    </lineage>
</organism>
<dbReference type="Pfam" id="PF09992">
    <property type="entry name" value="NAGPA"/>
    <property type="match status" value="1"/>
</dbReference>
<sequence length="908" mass="97171">MRGKRSIVKFWRKIIIAVLALNLVLPSWAGAYQEISKKTGEEILTRGAVLQTVAIQTSEGPLNVYVLKIDLTDPYLKVDTVIGADGTLNKNQPVLEMARRTGAVAAINGDYFQMKESGRPIGLVYQDGRLIESPALRNDMYGFGLTVDKTALLEIFEFSGQVTAENQKSFPLSGINKPGYLFMSGISSDSETLNLYDPMWGATSRGKLPDLTGVVEAVVSKGVVQQVLVDQPGVPIPKDGFILKGHGQAAAYILENLPVGSTVSYTYSVRPRGEELLAAVGGQALLVEDGHLPAYFTQNIPGNNARTAVGISRDENTLYLVAVEKQSASDGSLLSRGMTQEELAGFLISLGVWRAVNLDGGGSTTLAARHLGDTEASLINLPQGLAQRAVPNAIGLFSTAPKGELKGLNISGPAVILTGTKGKFAAKGYDEYYNPFRIGPAQVEWTVSPAPAGVFESNIFIPGAGGSATITAEYGNVSSKSTIRVIGPESLSSLSIAPASLELEPGQSATLSVKVSTHFGEIFDLEPTDLKWSLDNRELGQIVDGKFTAANKFGSGFIQASFQGLTASVPVQVQPPSFKLQAVPEEDSEINIENRIQVLFPAGSVAKPVEFRLMEAEMPAELPYDCLSAGAVRVEPAEEEEITSTQVPWQLNWQYNADTIAGRPAIWLWDTEAAQWREQPSGTETGEQGDGSISARLWEFGTIVLVDDQRPGPSFSDTGKHWANEDICSLAARGVAKGFPDGSFGPDQGVTRAQFVSFLAAALQWPAPESDPAFKDGIPAWAGPAVSAAFSRGVITGYPDGTFAPEARITRGEMAVMISRALGLEDTVEQEKKEEQEAMEGSKDPKISQEQVEYKDSSTIPGFARDAVARVSAAGLFKGSGGLFRPLDGATRAETATVVSRVINWWVK</sequence>
<feature type="domain" description="SLH" evidence="1">
    <location>
        <begin position="710"/>
        <end position="768"/>
    </location>
</feature>
<dbReference type="InterPro" id="IPR001119">
    <property type="entry name" value="SLH_dom"/>
</dbReference>
<dbReference type="InterPro" id="IPR018711">
    <property type="entry name" value="NAGPA"/>
</dbReference>
<protein>
    <recommendedName>
        <fullName evidence="1">SLH domain-containing protein</fullName>
    </recommendedName>
</protein>
<accession>A0A485LY58</accession>
<feature type="domain" description="SLH" evidence="1">
    <location>
        <begin position="769"/>
        <end position="832"/>
    </location>
</feature>
<proteinExistence type="predicted"/>
<gene>
    <name evidence="2" type="ORF">SCFA_190004</name>
</gene>
<dbReference type="Pfam" id="PF00395">
    <property type="entry name" value="SLH"/>
    <property type="match status" value="3"/>
</dbReference>
<feature type="domain" description="SLH" evidence="1">
    <location>
        <begin position="851"/>
        <end position="908"/>
    </location>
</feature>
<evidence type="ECO:0000313" key="2">
    <source>
        <dbReference type="EMBL" id="VFU12806.1"/>
    </source>
</evidence>
<dbReference type="Gene3D" id="2.60.40.1080">
    <property type="match status" value="1"/>
</dbReference>
<name>A0A485LY58_9ZZZZ</name>
<dbReference type="PANTHER" id="PTHR40446:SF2">
    <property type="entry name" value="N-ACETYLGLUCOSAMINE-1-PHOSPHODIESTER ALPHA-N-ACETYLGLUCOSAMINIDASE"/>
    <property type="match status" value="1"/>
</dbReference>
<dbReference type="PROSITE" id="PS51272">
    <property type="entry name" value="SLH"/>
    <property type="match status" value="3"/>
</dbReference>